<organism evidence="1">
    <name type="scientific">Anopheles marajoara</name>
    <dbReference type="NCBI Taxonomy" id="58244"/>
    <lineage>
        <taxon>Eukaryota</taxon>
        <taxon>Metazoa</taxon>
        <taxon>Ecdysozoa</taxon>
        <taxon>Arthropoda</taxon>
        <taxon>Hexapoda</taxon>
        <taxon>Insecta</taxon>
        <taxon>Pterygota</taxon>
        <taxon>Neoptera</taxon>
        <taxon>Endopterygota</taxon>
        <taxon>Diptera</taxon>
        <taxon>Nematocera</taxon>
        <taxon>Culicoidea</taxon>
        <taxon>Culicidae</taxon>
        <taxon>Anophelinae</taxon>
        <taxon>Anopheles</taxon>
    </lineage>
</organism>
<evidence type="ECO:0000313" key="1">
    <source>
        <dbReference type="EMBL" id="MBW61202.1"/>
    </source>
</evidence>
<dbReference type="EMBL" id="GGFJ01012061">
    <property type="protein sequence ID" value="MBW61202.1"/>
    <property type="molecule type" value="Transcribed_RNA"/>
</dbReference>
<name>A0A2M4C790_9DIPT</name>
<accession>A0A2M4C790</accession>
<sequence length="121" mass="12676">MRISVSSLGMLLTTLFISSSLICTNRQFSSSVGSRTAPFFVIHGCSLIWGSVMRCCGSLSSMRPIRSRSSSLIVLVGGYSSGSPLIFSYTPGTEVAINGTLPCTSEYSVAPSAQISAALPL</sequence>
<protein>
    <submittedName>
        <fullName evidence="1">Putative secreted protein</fullName>
    </submittedName>
</protein>
<reference evidence="1" key="1">
    <citation type="submission" date="2018-01" db="EMBL/GenBank/DDBJ databases">
        <title>An insight into the sialome of Amazonian anophelines.</title>
        <authorList>
            <person name="Ribeiro J.M."/>
            <person name="Scarpassa V."/>
            <person name="Calvo E."/>
        </authorList>
    </citation>
    <scope>NUCLEOTIDE SEQUENCE</scope>
    <source>
        <tissue evidence="1">Salivary glands</tissue>
    </source>
</reference>
<dbReference type="AlphaFoldDB" id="A0A2M4C790"/>
<proteinExistence type="predicted"/>